<evidence type="ECO:0000313" key="2">
    <source>
        <dbReference type="Proteomes" id="UP000236416"/>
    </source>
</evidence>
<protein>
    <recommendedName>
        <fullName evidence="3">Cyclic di-GMP receptor atypical PilZ domain-containing protein</fullName>
    </recommendedName>
</protein>
<accession>A0A2K4MPP8</accession>
<dbReference type="RefSeq" id="WP_103319090.1">
    <property type="nucleotide sequence ID" value="NZ_PPTF01000029.1"/>
</dbReference>
<dbReference type="AlphaFoldDB" id="A0A2K4MPP8"/>
<gene>
    <name evidence="1" type="ORF">C2134_08200</name>
</gene>
<reference evidence="1 2" key="1">
    <citation type="submission" date="2018-01" db="EMBL/GenBank/DDBJ databases">
        <title>Genomic Sequence of Chromobacterium MWU13-2610 from wild cranberry bogs within the Cape Cod National Seashore.</title>
        <authorList>
            <person name="O'Hara-Hanley K."/>
            <person name="Soby S."/>
            <person name="Harrison A."/>
        </authorList>
    </citation>
    <scope>NUCLEOTIDE SEQUENCE [LARGE SCALE GENOMIC DNA]</scope>
    <source>
        <strain evidence="1 2">MWU13-2610</strain>
    </source>
</reference>
<comment type="caution">
    <text evidence="1">The sequence shown here is derived from an EMBL/GenBank/DDBJ whole genome shotgun (WGS) entry which is preliminary data.</text>
</comment>
<evidence type="ECO:0008006" key="3">
    <source>
        <dbReference type="Google" id="ProtNLM"/>
    </source>
</evidence>
<name>A0A2K4MPP8_9NEIS</name>
<dbReference type="Proteomes" id="UP000236416">
    <property type="component" value="Unassembled WGS sequence"/>
</dbReference>
<sequence length="174" mass="19778">MQASSPIALPQLDTVSFDAELPLAAKVLDGEYPPRMQRETRLSLRVLAAPTETPDDTNPVMLRLEAKLDLALEVSLLERHPDRPNNTPCRLGLNSIAWRDQQNWQPGQRLLLCLHPNPDSALSLCLCGVIASNQPGGERDYLLTADIHESFDTDTHLLWEKWVFRRHRRAIQER</sequence>
<evidence type="ECO:0000313" key="1">
    <source>
        <dbReference type="EMBL" id="POA99050.1"/>
    </source>
</evidence>
<dbReference type="EMBL" id="PPTF01000029">
    <property type="protein sequence ID" value="POA99050.1"/>
    <property type="molecule type" value="Genomic_DNA"/>
</dbReference>
<proteinExistence type="predicted"/>
<organism evidence="1 2">
    <name type="scientific">Chromobacterium sinusclupearum</name>
    <dbReference type="NCBI Taxonomy" id="2077146"/>
    <lineage>
        <taxon>Bacteria</taxon>
        <taxon>Pseudomonadati</taxon>
        <taxon>Pseudomonadota</taxon>
        <taxon>Betaproteobacteria</taxon>
        <taxon>Neisseriales</taxon>
        <taxon>Chromobacteriaceae</taxon>
        <taxon>Chromobacterium</taxon>
    </lineage>
</organism>
<keyword evidence="2" id="KW-1185">Reference proteome</keyword>